<accession>A0ABR8NKX6</accession>
<evidence type="ECO:0000313" key="3">
    <source>
        <dbReference type="Proteomes" id="UP000598426"/>
    </source>
</evidence>
<evidence type="ECO:0000259" key="1">
    <source>
        <dbReference type="Pfam" id="PF01471"/>
    </source>
</evidence>
<organism evidence="2 3">
    <name type="scientific">Microbacterium helvum</name>
    <dbReference type="NCBI Taxonomy" id="2773713"/>
    <lineage>
        <taxon>Bacteria</taxon>
        <taxon>Bacillati</taxon>
        <taxon>Actinomycetota</taxon>
        <taxon>Actinomycetes</taxon>
        <taxon>Micrococcales</taxon>
        <taxon>Microbacteriaceae</taxon>
        <taxon>Microbacterium</taxon>
    </lineage>
</organism>
<dbReference type="InterPro" id="IPR002477">
    <property type="entry name" value="Peptidoglycan-bd-like"/>
</dbReference>
<feature type="domain" description="Peptidoglycan binding-like" evidence="1">
    <location>
        <begin position="101"/>
        <end position="149"/>
    </location>
</feature>
<comment type="caution">
    <text evidence="2">The sequence shown here is derived from an EMBL/GenBank/DDBJ whole genome shotgun (WGS) entry which is preliminary data.</text>
</comment>
<dbReference type="SUPFAM" id="SSF47090">
    <property type="entry name" value="PGBD-like"/>
    <property type="match status" value="1"/>
</dbReference>
<gene>
    <name evidence="2" type="ORF">IF188_06395</name>
</gene>
<dbReference type="InterPro" id="IPR036366">
    <property type="entry name" value="PGBDSf"/>
</dbReference>
<proteinExistence type="predicted"/>
<dbReference type="EMBL" id="JACXZS010000003">
    <property type="protein sequence ID" value="MBD3941328.1"/>
    <property type="molecule type" value="Genomic_DNA"/>
</dbReference>
<keyword evidence="3" id="KW-1185">Reference proteome</keyword>
<dbReference type="InterPro" id="IPR036365">
    <property type="entry name" value="PGBD-like_sf"/>
</dbReference>
<sequence length="330" mass="32855">MGWAAASVLSPSDEVLASPGFTTVQVVQGEVGSSITLNTVAAWTPIPVGVNRAVGVVTSVTVAAGDEVSQGSTLYAVDLRPVVVAMGETPAFRDIGQGVEGPDVAQLQAMLTSLGLFRGAVDGKAGAGTVAATKAWQKSLGLPQSGVVGVGDVIFVPVLPTRVALDDEIVTRGATLSGGEDLVAGLPASPVFTVPVTEGQAGMMPTGTRVEITSPDGDVWVAVAGEQTPDPETGTITVALTGVDGGVICGEQCGQVPVTGQALLSSRIVTVPTVTGLVVPSAALVTGADGQTAVVTEDGDRIPVSVVASARGMSVVEGVEQGARVRVPAT</sequence>
<dbReference type="Pfam" id="PF01471">
    <property type="entry name" value="PG_binding_1"/>
    <property type="match status" value="1"/>
</dbReference>
<protein>
    <submittedName>
        <fullName evidence="2">Peptidoglycan-binding protein</fullName>
    </submittedName>
</protein>
<reference evidence="2 3" key="1">
    <citation type="submission" date="2020-09" db="EMBL/GenBank/DDBJ databases">
        <title>Isolation and identification of active actinomycetes.</title>
        <authorList>
            <person name="Li X."/>
        </authorList>
    </citation>
    <scope>NUCLEOTIDE SEQUENCE [LARGE SCALE GENOMIC DNA]</scope>
    <source>
        <strain evidence="2 3">NEAU-LLC</strain>
    </source>
</reference>
<dbReference type="Gene3D" id="1.10.101.10">
    <property type="entry name" value="PGBD-like superfamily/PGBD"/>
    <property type="match status" value="1"/>
</dbReference>
<name>A0ABR8NKX6_9MICO</name>
<evidence type="ECO:0000313" key="2">
    <source>
        <dbReference type="EMBL" id="MBD3941328.1"/>
    </source>
</evidence>
<dbReference type="Proteomes" id="UP000598426">
    <property type="component" value="Unassembled WGS sequence"/>
</dbReference>